<accession>A0A8H7R4N4</accession>
<keyword evidence="2" id="KW-1185">Reference proteome</keyword>
<organism evidence="1 2">
    <name type="scientific">Mucor saturninus</name>
    <dbReference type="NCBI Taxonomy" id="64648"/>
    <lineage>
        <taxon>Eukaryota</taxon>
        <taxon>Fungi</taxon>
        <taxon>Fungi incertae sedis</taxon>
        <taxon>Mucoromycota</taxon>
        <taxon>Mucoromycotina</taxon>
        <taxon>Mucoromycetes</taxon>
        <taxon>Mucorales</taxon>
        <taxon>Mucorineae</taxon>
        <taxon>Mucoraceae</taxon>
        <taxon>Mucor</taxon>
    </lineage>
</organism>
<protein>
    <submittedName>
        <fullName evidence="1">Uncharacterized protein</fullName>
    </submittedName>
</protein>
<name>A0A8H7R4N4_9FUNG</name>
<dbReference type="AlphaFoldDB" id="A0A8H7R4N4"/>
<evidence type="ECO:0000313" key="2">
    <source>
        <dbReference type="Proteomes" id="UP000603453"/>
    </source>
</evidence>
<evidence type="ECO:0000313" key="1">
    <source>
        <dbReference type="EMBL" id="KAG2203505.1"/>
    </source>
</evidence>
<proteinExistence type="predicted"/>
<comment type="caution">
    <text evidence="1">The sequence shown here is derived from an EMBL/GenBank/DDBJ whole genome shotgun (WGS) entry which is preliminary data.</text>
</comment>
<dbReference type="Proteomes" id="UP000603453">
    <property type="component" value="Unassembled WGS sequence"/>
</dbReference>
<sequence length="215" mass="23765">MSTLLHRDTNAARNIHPIASFMQKTTTYVQVDSKDLEQTPNHPYRKHMLIVRNTQANFCTRGMTIPLTSETGDTVLLVTTALAKTVLYPTAKGEGSYCFDCPVEGKHCFLFNLVEQECLMESNGNTIMDSCTSQDTYFNHKDNGFYTKLEFIRKCKIDLGNIIPGSSKDGPVCETEDFVTSCVYFLDDHDAPPTANGGSLSSDSTSVSSAAMIFI</sequence>
<dbReference type="EMBL" id="JAEPRD010000051">
    <property type="protein sequence ID" value="KAG2203505.1"/>
    <property type="molecule type" value="Genomic_DNA"/>
</dbReference>
<gene>
    <name evidence="1" type="ORF">INT47_008232</name>
</gene>
<reference evidence="1" key="1">
    <citation type="submission" date="2020-12" db="EMBL/GenBank/DDBJ databases">
        <title>Metabolic potential, ecology and presence of endohyphal bacteria is reflected in genomic diversity of Mucoromycotina.</title>
        <authorList>
            <person name="Muszewska A."/>
            <person name="Okrasinska A."/>
            <person name="Steczkiewicz K."/>
            <person name="Drgas O."/>
            <person name="Orlowska M."/>
            <person name="Perlinska-Lenart U."/>
            <person name="Aleksandrzak-Piekarczyk T."/>
            <person name="Szatraj K."/>
            <person name="Zielenkiewicz U."/>
            <person name="Pilsyk S."/>
            <person name="Malc E."/>
            <person name="Mieczkowski P."/>
            <person name="Kruszewska J.S."/>
            <person name="Biernat P."/>
            <person name="Pawlowska J."/>
        </authorList>
    </citation>
    <scope>NUCLEOTIDE SEQUENCE</scope>
    <source>
        <strain evidence="1">WA0000017839</strain>
    </source>
</reference>